<dbReference type="AlphaFoldDB" id="A0AA35UIK5"/>
<sequence>MATIDSLKAQLLAASWAVYGNAPSNGIEPIIGADGVPMAMSAGSMVAAAYQTADGSIMIALRAHSLR</sequence>
<organism evidence="1 2">
    <name type="scientific">Brytella acorum</name>
    <dbReference type="NCBI Taxonomy" id="2959299"/>
    <lineage>
        <taxon>Bacteria</taxon>
        <taxon>Pseudomonadati</taxon>
        <taxon>Pseudomonadota</taxon>
        <taxon>Alphaproteobacteria</taxon>
        <taxon>Acetobacterales</taxon>
        <taxon>Acetobacteraceae</taxon>
        <taxon>Brytella</taxon>
    </lineage>
</organism>
<keyword evidence="2" id="KW-1185">Reference proteome</keyword>
<accession>A0AA35UIK5</accession>
<protein>
    <submittedName>
        <fullName evidence="1">Uncharacterized protein</fullName>
    </submittedName>
</protein>
<name>A0AA35UIK5_9PROT</name>
<dbReference type="RefSeq" id="WP_289843151.1">
    <property type="nucleotide sequence ID" value="NZ_CATKSH010000035.1"/>
</dbReference>
<evidence type="ECO:0000313" key="1">
    <source>
        <dbReference type="EMBL" id="CAI9122162.1"/>
    </source>
</evidence>
<comment type="caution">
    <text evidence="1">The sequence shown here is derived from an EMBL/GenBank/DDBJ whole genome shotgun (WGS) entry which is preliminary data.</text>
</comment>
<reference evidence="1" key="1">
    <citation type="submission" date="2023-03" db="EMBL/GenBank/DDBJ databases">
        <authorList>
            <person name="Cleenwerck I."/>
        </authorList>
    </citation>
    <scope>NUCLEOTIDE SEQUENCE</scope>
    <source>
        <strain evidence="1">LMG 32879</strain>
    </source>
</reference>
<dbReference type="Proteomes" id="UP001176960">
    <property type="component" value="Unassembled WGS sequence"/>
</dbReference>
<evidence type="ECO:0000313" key="2">
    <source>
        <dbReference type="Proteomes" id="UP001176960"/>
    </source>
</evidence>
<dbReference type="EMBL" id="CATKSH010000035">
    <property type="protein sequence ID" value="CAI9122162.1"/>
    <property type="molecule type" value="Genomic_DNA"/>
</dbReference>
<gene>
    <name evidence="1" type="ORF">LMG32879_003022</name>
</gene>
<proteinExistence type="predicted"/>